<evidence type="ECO:0000313" key="2">
    <source>
        <dbReference type="Proteomes" id="UP000198785"/>
    </source>
</evidence>
<sequence>MQWQNEMAKYLRLLTDKYDAFDNDWDLTLLEEGYREFFHQQRSWMLGLSNEALQKYVETELEEEQIRPLALLFLRDAVLLEEGEEQQNLLKKSKFLLEYVSIKLGSFSFEDYGNLSLIDSKLKK</sequence>
<evidence type="ECO:0000313" key="1">
    <source>
        <dbReference type="EMBL" id="SFS85892.1"/>
    </source>
</evidence>
<accession>A0A1I6T9K3</accession>
<gene>
    <name evidence="1" type="ORF">SAMN05660206_10622</name>
</gene>
<dbReference type="AlphaFoldDB" id="A0A1I6T9K3"/>
<reference evidence="1 2" key="1">
    <citation type="submission" date="2016-10" db="EMBL/GenBank/DDBJ databases">
        <authorList>
            <person name="de Groot N.N."/>
        </authorList>
    </citation>
    <scope>NUCLEOTIDE SEQUENCE [LARGE SCALE GENOMIC DNA]</scope>
    <source>
        <strain evidence="1 2">DSM 22789</strain>
    </source>
</reference>
<proteinExistence type="predicted"/>
<organism evidence="1 2">
    <name type="scientific">Sphingobacterium wenxiniae</name>
    <dbReference type="NCBI Taxonomy" id="683125"/>
    <lineage>
        <taxon>Bacteria</taxon>
        <taxon>Pseudomonadati</taxon>
        <taxon>Bacteroidota</taxon>
        <taxon>Sphingobacteriia</taxon>
        <taxon>Sphingobacteriales</taxon>
        <taxon>Sphingobacteriaceae</taxon>
        <taxon>Sphingobacterium</taxon>
    </lineage>
</organism>
<dbReference type="EMBL" id="FOZZ01000006">
    <property type="protein sequence ID" value="SFS85892.1"/>
    <property type="molecule type" value="Genomic_DNA"/>
</dbReference>
<dbReference type="Proteomes" id="UP000198785">
    <property type="component" value="Unassembled WGS sequence"/>
</dbReference>
<dbReference type="STRING" id="683125.SAMN05660206_10622"/>
<name>A0A1I6T9K3_9SPHI</name>
<protein>
    <submittedName>
        <fullName evidence="1">Uncharacterized protein</fullName>
    </submittedName>
</protein>
<keyword evidence="2" id="KW-1185">Reference proteome</keyword>